<feature type="compositionally biased region" description="Polar residues" evidence="1">
    <location>
        <begin position="176"/>
        <end position="217"/>
    </location>
</feature>
<feature type="compositionally biased region" description="Polar residues" evidence="1">
    <location>
        <begin position="569"/>
        <end position="585"/>
    </location>
</feature>
<gene>
    <name evidence="2" type="ORF">AVEN_232840_1</name>
</gene>
<feature type="region of interest" description="Disordered" evidence="1">
    <location>
        <begin position="566"/>
        <end position="601"/>
    </location>
</feature>
<protein>
    <submittedName>
        <fullName evidence="2">Uncharacterized protein</fullName>
    </submittedName>
</protein>
<feature type="compositionally biased region" description="Basic and acidic residues" evidence="1">
    <location>
        <begin position="587"/>
        <end position="601"/>
    </location>
</feature>
<name>A0A4Y2NLX8_ARAVE</name>
<dbReference type="OrthoDB" id="9993754at2759"/>
<evidence type="ECO:0000313" key="3">
    <source>
        <dbReference type="Proteomes" id="UP000499080"/>
    </source>
</evidence>
<feature type="compositionally biased region" description="Polar residues" evidence="1">
    <location>
        <begin position="230"/>
        <end position="298"/>
    </location>
</feature>
<sequence length="638" mass="68710">MRAGNLRRQFYPAQPPVTADKSKKKLQIINFQEPHIFDVVKNTFSQNKRKFSNVNHKVLQHSYVNMNQTSSNSNMPRSTVETLKQIQKQGLSISIVSPDSARSTFSLDTPVSKDTKPIVTIDKTPKLPTRSSVATESKATISQIKSVPNSSAEVRAAGGQSTSQPSFQDAKIPGSITKSVNPSVTGSETRAFGSQSWSKSVLSVTTENKAQGTSNLVVQPENKTPVGVGRNSQNSPAFPENKVQNTRTVPNISQVTDNKSQSRISQIATLSESKNQGSQSRNQSQLTFEGKLQTGQGRVTISSPPLEVKTINSNLGRSSQNFSAAIHENKSSGGQRITNSMLSNNQSKLNQNRPTEVKTPNPVRVTQVVKSTPVEKLRPNVNEQSSISSPISERSLNNPFRIASTLGKKAPASEEKSVVKVTRVSQNVSVVSENQSSAQSKISQNMSMHSESKAVSQVVKVSSVSSELSQKSSVSFDNTANSPATPVINTMSTPRGTAKRPQAARVANSTPVAKKKCTKRASLGTEAGAKRLQNLDASFSSEDGSPKEKQFFNMKGLTPGLTITPVGGSATSGANPSTSGNTAKATKSADKLAEKAEKTRDFQSIAESNSFKKTAKERANEVKMINEKIEVLTEQMKM</sequence>
<evidence type="ECO:0000313" key="2">
    <source>
        <dbReference type="EMBL" id="GBN39550.1"/>
    </source>
</evidence>
<feature type="region of interest" description="Disordered" evidence="1">
    <location>
        <begin position="148"/>
        <end position="298"/>
    </location>
</feature>
<keyword evidence="3" id="KW-1185">Reference proteome</keyword>
<feature type="region of interest" description="Disordered" evidence="1">
    <location>
        <begin position="330"/>
        <end position="358"/>
    </location>
</feature>
<dbReference type="Proteomes" id="UP000499080">
    <property type="component" value="Unassembled WGS sequence"/>
</dbReference>
<accession>A0A4Y2NLX8</accession>
<proteinExistence type="predicted"/>
<evidence type="ECO:0000256" key="1">
    <source>
        <dbReference type="SAM" id="MobiDB-lite"/>
    </source>
</evidence>
<dbReference type="AlphaFoldDB" id="A0A4Y2NLX8"/>
<feature type="region of interest" description="Disordered" evidence="1">
    <location>
        <begin position="470"/>
        <end position="529"/>
    </location>
</feature>
<organism evidence="2 3">
    <name type="scientific">Araneus ventricosus</name>
    <name type="common">Orbweaver spider</name>
    <name type="synonym">Epeira ventricosa</name>
    <dbReference type="NCBI Taxonomy" id="182803"/>
    <lineage>
        <taxon>Eukaryota</taxon>
        <taxon>Metazoa</taxon>
        <taxon>Ecdysozoa</taxon>
        <taxon>Arthropoda</taxon>
        <taxon>Chelicerata</taxon>
        <taxon>Arachnida</taxon>
        <taxon>Araneae</taxon>
        <taxon>Araneomorphae</taxon>
        <taxon>Entelegynae</taxon>
        <taxon>Araneoidea</taxon>
        <taxon>Araneidae</taxon>
        <taxon>Araneus</taxon>
    </lineage>
</organism>
<feature type="compositionally biased region" description="Polar residues" evidence="1">
    <location>
        <begin position="476"/>
        <end position="495"/>
    </location>
</feature>
<reference evidence="2 3" key="1">
    <citation type="journal article" date="2019" name="Sci. Rep.">
        <title>Orb-weaving spider Araneus ventricosus genome elucidates the spidroin gene catalogue.</title>
        <authorList>
            <person name="Kono N."/>
            <person name="Nakamura H."/>
            <person name="Ohtoshi R."/>
            <person name="Moran D.A.P."/>
            <person name="Shinohara A."/>
            <person name="Yoshida Y."/>
            <person name="Fujiwara M."/>
            <person name="Mori M."/>
            <person name="Tomita M."/>
            <person name="Arakawa K."/>
        </authorList>
    </citation>
    <scope>NUCLEOTIDE SEQUENCE [LARGE SCALE GENOMIC DNA]</scope>
</reference>
<feature type="compositionally biased region" description="Polar residues" evidence="1">
    <location>
        <begin position="331"/>
        <end position="354"/>
    </location>
</feature>
<dbReference type="EMBL" id="BGPR01009365">
    <property type="protein sequence ID" value="GBN39550.1"/>
    <property type="molecule type" value="Genomic_DNA"/>
</dbReference>
<comment type="caution">
    <text evidence="2">The sequence shown here is derived from an EMBL/GenBank/DDBJ whole genome shotgun (WGS) entry which is preliminary data.</text>
</comment>